<accession>A0A3P7J8W4</accession>
<name>A0A3P7J8W4_STRVU</name>
<evidence type="ECO:0000256" key="1">
    <source>
        <dbReference type="SAM" id="MobiDB-lite"/>
    </source>
</evidence>
<evidence type="ECO:0000313" key="2">
    <source>
        <dbReference type="EMBL" id="VDM81851.1"/>
    </source>
</evidence>
<dbReference type="Proteomes" id="UP000270094">
    <property type="component" value="Unassembled WGS sequence"/>
</dbReference>
<keyword evidence="3" id="KW-1185">Reference proteome</keyword>
<reference evidence="2 3" key="1">
    <citation type="submission" date="2018-11" db="EMBL/GenBank/DDBJ databases">
        <authorList>
            <consortium name="Pathogen Informatics"/>
        </authorList>
    </citation>
    <scope>NUCLEOTIDE SEQUENCE [LARGE SCALE GENOMIC DNA]</scope>
</reference>
<dbReference type="EMBL" id="UYYB01114833">
    <property type="protein sequence ID" value="VDM81851.1"/>
    <property type="molecule type" value="Genomic_DNA"/>
</dbReference>
<feature type="region of interest" description="Disordered" evidence="1">
    <location>
        <begin position="24"/>
        <end position="43"/>
    </location>
</feature>
<proteinExistence type="predicted"/>
<gene>
    <name evidence="2" type="ORF">SVUK_LOCUS16849</name>
</gene>
<protein>
    <submittedName>
        <fullName evidence="2">Uncharacterized protein</fullName>
    </submittedName>
</protein>
<dbReference type="AlphaFoldDB" id="A0A3P7J8W4"/>
<organism evidence="2 3">
    <name type="scientific">Strongylus vulgaris</name>
    <name type="common">Blood worm</name>
    <dbReference type="NCBI Taxonomy" id="40348"/>
    <lineage>
        <taxon>Eukaryota</taxon>
        <taxon>Metazoa</taxon>
        <taxon>Ecdysozoa</taxon>
        <taxon>Nematoda</taxon>
        <taxon>Chromadorea</taxon>
        <taxon>Rhabditida</taxon>
        <taxon>Rhabditina</taxon>
        <taxon>Rhabditomorpha</taxon>
        <taxon>Strongyloidea</taxon>
        <taxon>Strongylidae</taxon>
        <taxon>Strongylus</taxon>
    </lineage>
</organism>
<sequence length="43" mass="4683">MNEGDHPWIDGVDPEDSRCVVPAAAPTRMRASSRTNPHVSLLP</sequence>
<evidence type="ECO:0000313" key="3">
    <source>
        <dbReference type="Proteomes" id="UP000270094"/>
    </source>
</evidence>
<feature type="compositionally biased region" description="Polar residues" evidence="1">
    <location>
        <begin position="30"/>
        <end position="43"/>
    </location>
</feature>